<evidence type="ECO:0000256" key="4">
    <source>
        <dbReference type="ARBA" id="ARBA00022801"/>
    </source>
</evidence>
<evidence type="ECO:0000313" key="9">
    <source>
        <dbReference type="EMBL" id="SFU58816.1"/>
    </source>
</evidence>
<evidence type="ECO:0000313" key="10">
    <source>
        <dbReference type="Proteomes" id="UP000182649"/>
    </source>
</evidence>
<dbReference type="GO" id="GO:0008233">
    <property type="term" value="F:peptidase activity"/>
    <property type="evidence" value="ECO:0007669"/>
    <property type="project" value="UniProtKB-KW"/>
</dbReference>
<evidence type="ECO:0000256" key="7">
    <source>
        <dbReference type="ARBA" id="ARBA00023239"/>
    </source>
</evidence>
<evidence type="ECO:0000256" key="1">
    <source>
        <dbReference type="ARBA" id="ARBA00008136"/>
    </source>
</evidence>
<gene>
    <name evidence="9" type="ORF">SAMN05216417_108117</name>
</gene>
<comment type="similarity">
    <text evidence="1 8">Belongs to the SOS response-associated peptidase family.</text>
</comment>
<organism evidence="9 10">
    <name type="scientific">Nitrosospira multiformis</name>
    <dbReference type="NCBI Taxonomy" id="1231"/>
    <lineage>
        <taxon>Bacteria</taxon>
        <taxon>Pseudomonadati</taxon>
        <taxon>Pseudomonadota</taxon>
        <taxon>Betaproteobacteria</taxon>
        <taxon>Nitrosomonadales</taxon>
        <taxon>Nitrosomonadaceae</taxon>
        <taxon>Nitrosospira</taxon>
    </lineage>
</organism>
<keyword evidence="7" id="KW-0456">Lyase</keyword>
<dbReference type="AlphaFoldDB" id="A0A1I7HE96"/>
<dbReference type="Gene3D" id="3.90.1680.10">
    <property type="entry name" value="SOS response associated peptidase-like"/>
    <property type="match status" value="1"/>
</dbReference>
<dbReference type="OrthoDB" id="6192129at2"/>
<dbReference type="InterPro" id="IPR003738">
    <property type="entry name" value="SRAP"/>
</dbReference>
<dbReference type="PANTHER" id="PTHR13604">
    <property type="entry name" value="DC12-RELATED"/>
    <property type="match status" value="1"/>
</dbReference>
<name>A0A1I7HE96_9PROT</name>
<keyword evidence="5" id="KW-0190">Covalent protein-DNA linkage</keyword>
<accession>A0A1I7HE96</accession>
<dbReference type="EMBL" id="FPBZ01000008">
    <property type="protein sequence ID" value="SFU58816.1"/>
    <property type="molecule type" value="Genomic_DNA"/>
</dbReference>
<dbReference type="RefSeq" id="WP_074974873.1">
    <property type="nucleotide sequence ID" value="NZ_FPBZ01000008.1"/>
</dbReference>
<reference evidence="9 10" key="1">
    <citation type="submission" date="2016-10" db="EMBL/GenBank/DDBJ databases">
        <authorList>
            <person name="de Groot N.N."/>
        </authorList>
    </citation>
    <scope>NUCLEOTIDE SEQUENCE [LARGE SCALE GENOMIC DNA]</scope>
    <source>
        <strain evidence="9 10">Nl14</strain>
    </source>
</reference>
<dbReference type="PANTHER" id="PTHR13604:SF0">
    <property type="entry name" value="ABASIC SITE PROCESSING PROTEIN HMCES"/>
    <property type="match status" value="1"/>
</dbReference>
<keyword evidence="2 8" id="KW-0645">Protease</keyword>
<dbReference type="GO" id="GO:0106300">
    <property type="term" value="P:protein-DNA covalent cross-linking repair"/>
    <property type="evidence" value="ECO:0007669"/>
    <property type="project" value="InterPro"/>
</dbReference>
<dbReference type="GO" id="GO:0006508">
    <property type="term" value="P:proteolysis"/>
    <property type="evidence" value="ECO:0007669"/>
    <property type="project" value="UniProtKB-KW"/>
</dbReference>
<dbReference type="GO" id="GO:0016829">
    <property type="term" value="F:lyase activity"/>
    <property type="evidence" value="ECO:0007669"/>
    <property type="project" value="UniProtKB-KW"/>
</dbReference>
<evidence type="ECO:0000256" key="2">
    <source>
        <dbReference type="ARBA" id="ARBA00022670"/>
    </source>
</evidence>
<proteinExistence type="inferred from homology"/>
<dbReference type="SUPFAM" id="SSF143081">
    <property type="entry name" value="BB1717-like"/>
    <property type="match status" value="1"/>
</dbReference>
<keyword evidence="3" id="KW-0227">DNA damage</keyword>
<evidence type="ECO:0000256" key="8">
    <source>
        <dbReference type="RuleBase" id="RU364100"/>
    </source>
</evidence>
<dbReference type="EC" id="3.4.-.-" evidence="8"/>
<dbReference type="InterPro" id="IPR036590">
    <property type="entry name" value="SRAP-like"/>
</dbReference>
<evidence type="ECO:0000256" key="6">
    <source>
        <dbReference type="ARBA" id="ARBA00023125"/>
    </source>
</evidence>
<sequence length="148" mass="17429">MHQSLEAAANRKTLDQCQSRSFTLTGRYFRHMFREGRVIIPTGGWYEWLPEGGRKQPWYIPRKDRESIFMAAITNYKPFTHHSSDSRNRICHRHTRLRGGMVDMHDRRPAVLQPEDAWRWMDQETPVEEAAYIAQAGRCRPKNSRGDA</sequence>
<keyword evidence="4 8" id="KW-0378">Hydrolase</keyword>
<evidence type="ECO:0000256" key="5">
    <source>
        <dbReference type="ARBA" id="ARBA00023124"/>
    </source>
</evidence>
<dbReference type="GO" id="GO:0003697">
    <property type="term" value="F:single-stranded DNA binding"/>
    <property type="evidence" value="ECO:0007669"/>
    <property type="project" value="InterPro"/>
</dbReference>
<keyword evidence="6" id="KW-0238">DNA-binding</keyword>
<evidence type="ECO:0000256" key="3">
    <source>
        <dbReference type="ARBA" id="ARBA00022763"/>
    </source>
</evidence>
<dbReference type="Pfam" id="PF02586">
    <property type="entry name" value="SRAP"/>
    <property type="match status" value="1"/>
</dbReference>
<protein>
    <recommendedName>
        <fullName evidence="8">Abasic site processing protein</fullName>
        <ecNumber evidence="8">3.4.-.-</ecNumber>
    </recommendedName>
</protein>
<dbReference type="Proteomes" id="UP000182649">
    <property type="component" value="Unassembled WGS sequence"/>
</dbReference>